<proteinExistence type="predicted"/>
<keyword evidence="1" id="KW-1133">Transmembrane helix</keyword>
<gene>
    <name evidence="2" type="ORF">S12H4_63109</name>
</gene>
<keyword evidence="1" id="KW-0812">Transmembrane</keyword>
<accession>X1VKZ2</accession>
<feature type="non-terminal residue" evidence="2">
    <location>
        <position position="1"/>
    </location>
</feature>
<feature type="transmembrane region" description="Helical" evidence="1">
    <location>
        <begin position="13"/>
        <end position="31"/>
    </location>
</feature>
<dbReference type="AlphaFoldDB" id="X1VKZ2"/>
<reference evidence="2" key="1">
    <citation type="journal article" date="2014" name="Front. Microbiol.">
        <title>High frequency of phylogenetically diverse reductive dehalogenase-homologous genes in deep subseafloor sedimentary metagenomes.</title>
        <authorList>
            <person name="Kawai M."/>
            <person name="Futagami T."/>
            <person name="Toyoda A."/>
            <person name="Takaki Y."/>
            <person name="Nishi S."/>
            <person name="Hori S."/>
            <person name="Arai W."/>
            <person name="Tsubouchi T."/>
            <person name="Morono Y."/>
            <person name="Uchiyama I."/>
            <person name="Ito T."/>
            <person name="Fujiyama A."/>
            <person name="Inagaki F."/>
            <person name="Takami H."/>
        </authorList>
    </citation>
    <scope>NUCLEOTIDE SEQUENCE</scope>
    <source>
        <strain evidence="2">Expedition CK06-06</strain>
    </source>
</reference>
<evidence type="ECO:0000256" key="1">
    <source>
        <dbReference type="SAM" id="Phobius"/>
    </source>
</evidence>
<comment type="caution">
    <text evidence="2">The sequence shown here is derived from an EMBL/GenBank/DDBJ whole genome shotgun (WGS) entry which is preliminary data.</text>
</comment>
<protein>
    <submittedName>
        <fullName evidence="2">Uncharacterized protein</fullName>
    </submittedName>
</protein>
<organism evidence="2">
    <name type="scientific">marine sediment metagenome</name>
    <dbReference type="NCBI Taxonomy" id="412755"/>
    <lineage>
        <taxon>unclassified sequences</taxon>
        <taxon>metagenomes</taxon>
        <taxon>ecological metagenomes</taxon>
    </lineage>
</organism>
<dbReference type="EMBL" id="BARW01042712">
    <property type="protein sequence ID" value="GAJ16366.1"/>
    <property type="molecule type" value="Genomic_DNA"/>
</dbReference>
<sequence length="55" mass="6386">VVTLLPFLKSISLAGWVAIGLLILLIGLAIFKNRIKELFFRDKESFYSRAFFDYM</sequence>
<keyword evidence="1" id="KW-0472">Membrane</keyword>
<name>X1VKZ2_9ZZZZ</name>
<evidence type="ECO:0000313" key="2">
    <source>
        <dbReference type="EMBL" id="GAJ16366.1"/>
    </source>
</evidence>
<feature type="non-terminal residue" evidence="2">
    <location>
        <position position="55"/>
    </location>
</feature>